<sequence>MIPDLPPMPSDPADRERWHRDLRAWRADARRAVGYDGARYTSPALAWAARSFVCGVVMLWDEDFYDAATGRFTVEEYLATARAEFGGFDAVVLWHAYPRIGVDDRNQFDFYRQVPGGLAGLRSVVDRCRALGVRVILDYNPWDTGTRAEPAGELDALAELVREVGADGVFLDTLGEAATGLRERLGDAVVLQSEHVVPLERVFDHQISWVQWPPETPGPHLLRNKWFEPRQMQHLVRRWHRDHTGELHLAWLNGAGVVVWENVFGSWNPWRETDRAMLRAMRTVWRGWGRLFATGEWTPFVATARDGVYASRWQAPGVRLWTIVNATDEAVHGTLVPERLADGEHGVELLTGAPWPDGMLAGTIPARGIAAFLAGSAPDAGDRVRFPGVERDLDVRYRLRESGTYGPAPLVDVAFPELHQVVTETRRVSLTAYAIDAAPVTNDQYRRFLDASGYRPASPENFLRHWPSLDGPAPEQGPEPVVHVDPEDAAAYAAFHGARLPTEAEWQHALESGRAGHGRVRVWEWTGDHSSDGHTRSCVIKGGADFEAEGSEWYADGGLRPPQWTTKFVLSWPALDRCATVGFRCAVDLPGESP</sequence>
<protein>
    <submittedName>
        <fullName evidence="2">SUMF1/EgtB/PvdO family nonheme iron enzyme</fullName>
    </submittedName>
</protein>
<dbReference type="InterPro" id="IPR005532">
    <property type="entry name" value="SUMF_dom"/>
</dbReference>
<dbReference type="InterPro" id="IPR042095">
    <property type="entry name" value="SUMF_sf"/>
</dbReference>
<reference evidence="2 3" key="1">
    <citation type="submission" date="2023-02" db="EMBL/GenBank/DDBJ databases">
        <authorList>
            <person name="Mo P."/>
        </authorList>
    </citation>
    <scope>NUCLEOTIDE SEQUENCE [LARGE SCALE GENOMIC DNA]</scope>
    <source>
        <strain evidence="2 3">HUAS 3</strain>
    </source>
</reference>
<dbReference type="EMBL" id="CP118615">
    <property type="protein sequence ID" value="WDZ83780.1"/>
    <property type="molecule type" value="Genomic_DNA"/>
</dbReference>
<name>A0ABY7ZLA7_9ACTN</name>
<proteinExistence type="predicted"/>
<evidence type="ECO:0000313" key="2">
    <source>
        <dbReference type="EMBL" id="WDZ83780.1"/>
    </source>
</evidence>
<evidence type="ECO:0000259" key="1">
    <source>
        <dbReference type="Pfam" id="PF03781"/>
    </source>
</evidence>
<dbReference type="PANTHER" id="PTHR23150">
    <property type="entry name" value="SULFATASE MODIFYING FACTOR 1, 2"/>
    <property type="match status" value="1"/>
</dbReference>
<dbReference type="PANTHER" id="PTHR23150:SF19">
    <property type="entry name" value="FORMYLGLYCINE-GENERATING ENZYME"/>
    <property type="match status" value="1"/>
</dbReference>
<feature type="domain" description="Sulfatase-modifying factor enzyme-like" evidence="1">
    <location>
        <begin position="426"/>
        <end position="532"/>
    </location>
</feature>
<organism evidence="2 3">
    <name type="scientific">Micromonospora cathayae</name>
    <dbReference type="NCBI Taxonomy" id="3028804"/>
    <lineage>
        <taxon>Bacteria</taxon>
        <taxon>Bacillati</taxon>
        <taxon>Actinomycetota</taxon>
        <taxon>Actinomycetes</taxon>
        <taxon>Micromonosporales</taxon>
        <taxon>Micromonosporaceae</taxon>
        <taxon>Micromonospora</taxon>
    </lineage>
</organism>
<dbReference type="SUPFAM" id="SSF51445">
    <property type="entry name" value="(Trans)glycosidases"/>
    <property type="match status" value="1"/>
</dbReference>
<evidence type="ECO:0000313" key="3">
    <source>
        <dbReference type="Proteomes" id="UP001219605"/>
    </source>
</evidence>
<accession>A0ABY7ZLA7</accession>
<dbReference type="Pfam" id="PF03781">
    <property type="entry name" value="FGE-sulfatase"/>
    <property type="match status" value="1"/>
</dbReference>
<dbReference type="RefSeq" id="WP_275030338.1">
    <property type="nucleotide sequence ID" value="NZ_CP118615.1"/>
</dbReference>
<dbReference type="SUPFAM" id="SSF56436">
    <property type="entry name" value="C-type lectin-like"/>
    <property type="match status" value="1"/>
</dbReference>
<dbReference type="Proteomes" id="UP001219605">
    <property type="component" value="Chromosome"/>
</dbReference>
<dbReference type="InterPro" id="IPR017853">
    <property type="entry name" value="GH"/>
</dbReference>
<keyword evidence="3" id="KW-1185">Reference proteome</keyword>
<dbReference type="InterPro" id="IPR016187">
    <property type="entry name" value="CTDL_fold"/>
</dbReference>
<gene>
    <name evidence="2" type="ORF">PVK37_25455</name>
</gene>
<dbReference type="Gene3D" id="3.90.1580.10">
    <property type="entry name" value="paralog of FGE (formylglycine-generating enzyme)"/>
    <property type="match status" value="1"/>
</dbReference>
<dbReference type="InterPro" id="IPR051043">
    <property type="entry name" value="Sulfatase_Mod_Factor_Kinase"/>
</dbReference>